<sequence length="94" mass="10120">MLQQLLANVLHSELRELLNSMGEDVVGCLNRVAVVVGNTRAVVDIIRAVEGKAHIIQVEGLLSITVMEGLLLSIRVVEGQVIIIQVGLLSIRAV</sequence>
<dbReference type="AlphaFoldDB" id="A0A8J5TG85"/>
<reference evidence="1" key="1">
    <citation type="journal article" date="2021" name="bioRxiv">
        <title>Whole Genome Assembly and Annotation of Northern Wild Rice, Zizania palustris L., Supports a Whole Genome Duplication in the Zizania Genus.</title>
        <authorList>
            <person name="Haas M."/>
            <person name="Kono T."/>
            <person name="Macchietto M."/>
            <person name="Millas R."/>
            <person name="McGilp L."/>
            <person name="Shao M."/>
            <person name="Duquette J."/>
            <person name="Hirsch C.N."/>
            <person name="Kimball J."/>
        </authorList>
    </citation>
    <scope>NUCLEOTIDE SEQUENCE</scope>
    <source>
        <tissue evidence="1">Fresh leaf tissue</tissue>
    </source>
</reference>
<comment type="caution">
    <text evidence="1">The sequence shown here is derived from an EMBL/GenBank/DDBJ whole genome shotgun (WGS) entry which is preliminary data.</text>
</comment>
<name>A0A8J5TG85_ZIZPA</name>
<proteinExistence type="predicted"/>
<reference evidence="1" key="2">
    <citation type="submission" date="2021-02" db="EMBL/GenBank/DDBJ databases">
        <authorList>
            <person name="Kimball J.A."/>
            <person name="Haas M.W."/>
            <person name="Macchietto M."/>
            <person name="Kono T."/>
            <person name="Duquette J."/>
            <person name="Shao M."/>
        </authorList>
    </citation>
    <scope>NUCLEOTIDE SEQUENCE</scope>
    <source>
        <tissue evidence="1">Fresh leaf tissue</tissue>
    </source>
</reference>
<evidence type="ECO:0000313" key="2">
    <source>
        <dbReference type="Proteomes" id="UP000729402"/>
    </source>
</evidence>
<protein>
    <submittedName>
        <fullName evidence="1">Uncharacterized protein</fullName>
    </submittedName>
</protein>
<gene>
    <name evidence="1" type="ORF">GUJ93_ZPchr0014g47663</name>
</gene>
<organism evidence="1 2">
    <name type="scientific">Zizania palustris</name>
    <name type="common">Northern wild rice</name>
    <dbReference type="NCBI Taxonomy" id="103762"/>
    <lineage>
        <taxon>Eukaryota</taxon>
        <taxon>Viridiplantae</taxon>
        <taxon>Streptophyta</taxon>
        <taxon>Embryophyta</taxon>
        <taxon>Tracheophyta</taxon>
        <taxon>Spermatophyta</taxon>
        <taxon>Magnoliopsida</taxon>
        <taxon>Liliopsida</taxon>
        <taxon>Poales</taxon>
        <taxon>Poaceae</taxon>
        <taxon>BOP clade</taxon>
        <taxon>Oryzoideae</taxon>
        <taxon>Oryzeae</taxon>
        <taxon>Zizaniinae</taxon>
        <taxon>Zizania</taxon>
    </lineage>
</organism>
<dbReference type="Proteomes" id="UP000729402">
    <property type="component" value="Unassembled WGS sequence"/>
</dbReference>
<dbReference type="EMBL" id="JAAALK010000086">
    <property type="protein sequence ID" value="KAG8083050.1"/>
    <property type="molecule type" value="Genomic_DNA"/>
</dbReference>
<accession>A0A8J5TG85</accession>
<keyword evidence="2" id="KW-1185">Reference proteome</keyword>
<evidence type="ECO:0000313" key="1">
    <source>
        <dbReference type="EMBL" id="KAG8083050.1"/>
    </source>
</evidence>